<evidence type="ECO:0000313" key="6">
    <source>
        <dbReference type="EMBL" id="OBZ74864.1"/>
    </source>
</evidence>
<evidence type="ECO:0000313" key="7">
    <source>
        <dbReference type="Proteomes" id="UP000092993"/>
    </source>
</evidence>
<accession>A0A1C7MIN3</accession>
<dbReference type="EMBL" id="LUGG01000005">
    <property type="protein sequence ID" value="OBZ74864.1"/>
    <property type="molecule type" value="Genomic_DNA"/>
</dbReference>
<evidence type="ECO:0000256" key="2">
    <source>
        <dbReference type="PROSITE-ProRule" id="PRU00285"/>
    </source>
</evidence>
<organism evidence="6 7">
    <name type="scientific">Grifola frondosa</name>
    <name type="common">Maitake</name>
    <name type="synonym">Polyporus frondosus</name>
    <dbReference type="NCBI Taxonomy" id="5627"/>
    <lineage>
        <taxon>Eukaryota</taxon>
        <taxon>Fungi</taxon>
        <taxon>Dikarya</taxon>
        <taxon>Basidiomycota</taxon>
        <taxon>Agaricomycotina</taxon>
        <taxon>Agaricomycetes</taxon>
        <taxon>Polyporales</taxon>
        <taxon>Grifolaceae</taxon>
        <taxon>Grifola</taxon>
    </lineage>
</organism>
<evidence type="ECO:0000256" key="1">
    <source>
        <dbReference type="ARBA" id="ARBA00023016"/>
    </source>
</evidence>
<evidence type="ECO:0000256" key="4">
    <source>
        <dbReference type="SAM" id="MobiDB-lite"/>
    </source>
</evidence>
<feature type="compositionally biased region" description="Basic residues" evidence="4">
    <location>
        <begin position="259"/>
        <end position="271"/>
    </location>
</feature>
<feature type="domain" description="SHSP" evidence="5">
    <location>
        <begin position="46"/>
        <end position="161"/>
    </location>
</feature>
<dbReference type="Proteomes" id="UP000092993">
    <property type="component" value="Unassembled WGS sequence"/>
</dbReference>
<dbReference type="PROSITE" id="PS01031">
    <property type="entry name" value="SHSP"/>
    <property type="match status" value="1"/>
</dbReference>
<reference evidence="6 7" key="1">
    <citation type="submission" date="2016-03" db="EMBL/GenBank/DDBJ databases">
        <title>Whole genome sequencing of Grifola frondosa 9006-11.</title>
        <authorList>
            <person name="Min B."/>
            <person name="Park H."/>
            <person name="Kim J.-G."/>
            <person name="Cho H."/>
            <person name="Oh Y.-L."/>
            <person name="Kong W.-S."/>
            <person name="Choi I.-G."/>
        </authorList>
    </citation>
    <scope>NUCLEOTIDE SEQUENCE [LARGE SCALE GENOMIC DNA]</scope>
    <source>
        <strain evidence="6 7">9006-11</strain>
    </source>
</reference>
<dbReference type="Gene3D" id="2.60.40.790">
    <property type="match status" value="1"/>
</dbReference>
<dbReference type="CDD" id="cd06464">
    <property type="entry name" value="ACD_sHsps-like"/>
    <property type="match status" value="1"/>
</dbReference>
<dbReference type="OrthoDB" id="1431247at2759"/>
<sequence>MSLVTFFNEPIDCLSDFDRLFDEAFNRTAGNNGRHQIQCHTTCGNGLHRSLRPTIDVHEDAEKNVITATFELPGIKKEDVNIDVHNNVLTVSGASELSSDHDEHGYVVRERRYGKFSRALRLPQGIKAEEIKAGMENGVLTSPSNPRIRAGQLAGLKSSSNFVFIAPKMSKDQSLLYLDSIQPLLPDVLNRSLEQCTRWRGCHRHYASPCCGSRCSVNGRACNLGSMQANALKTIDDLKRGDTPSSNKRSREDDALTQKARKRQRYRRGRSSTRSPVLEDDPPLFTLHTLSATTPVRKKVDITVHSASIRLTNPNSHALEHPSIPFSSLRRAFLLPTRGKTKPHWTVVLLPSDTPSPPASLV</sequence>
<evidence type="ECO:0000259" key="5">
    <source>
        <dbReference type="PROSITE" id="PS01031"/>
    </source>
</evidence>
<proteinExistence type="inferred from homology"/>
<comment type="similarity">
    <text evidence="2 3">Belongs to the small heat shock protein (HSP20) family.</text>
</comment>
<evidence type="ECO:0000256" key="3">
    <source>
        <dbReference type="RuleBase" id="RU003616"/>
    </source>
</evidence>
<dbReference type="InterPro" id="IPR002068">
    <property type="entry name" value="A-crystallin/Hsp20_dom"/>
</dbReference>
<dbReference type="Pfam" id="PF00011">
    <property type="entry name" value="HSP20"/>
    <property type="match status" value="1"/>
</dbReference>
<gene>
    <name evidence="6" type="primary">hsp16_1</name>
    <name evidence="6" type="ORF">A0H81_05124</name>
</gene>
<feature type="region of interest" description="Disordered" evidence="4">
    <location>
        <begin position="235"/>
        <end position="281"/>
    </location>
</feature>
<keyword evidence="7" id="KW-1185">Reference proteome</keyword>
<keyword evidence="1 6" id="KW-0346">Stress response</keyword>
<protein>
    <submittedName>
        <fullName evidence="6">Heat shock protein 16</fullName>
    </submittedName>
</protein>
<dbReference type="AlphaFoldDB" id="A0A1C7MIN3"/>
<name>A0A1C7MIN3_GRIFR</name>
<comment type="caution">
    <text evidence="6">The sequence shown here is derived from an EMBL/GenBank/DDBJ whole genome shotgun (WGS) entry which is preliminary data.</text>
</comment>
<dbReference type="SUPFAM" id="SSF49764">
    <property type="entry name" value="HSP20-like chaperones"/>
    <property type="match status" value="1"/>
</dbReference>
<dbReference type="PANTHER" id="PTHR11527">
    <property type="entry name" value="HEAT-SHOCK PROTEIN 20 FAMILY MEMBER"/>
    <property type="match status" value="1"/>
</dbReference>
<dbReference type="InterPro" id="IPR031107">
    <property type="entry name" value="Small_HSP"/>
</dbReference>
<dbReference type="STRING" id="5627.A0A1C7MIN3"/>
<dbReference type="InterPro" id="IPR008978">
    <property type="entry name" value="HSP20-like_chaperone"/>
</dbReference>